<feature type="transmembrane region" description="Helical" evidence="7">
    <location>
        <begin position="391"/>
        <end position="412"/>
    </location>
</feature>
<keyword evidence="5" id="KW-0443">Lipid metabolism</keyword>
<evidence type="ECO:0000256" key="5">
    <source>
        <dbReference type="ARBA" id="ARBA00023098"/>
    </source>
</evidence>
<dbReference type="GO" id="GO:0008610">
    <property type="term" value="P:lipid biosynthetic process"/>
    <property type="evidence" value="ECO:0007669"/>
    <property type="project" value="InterPro"/>
</dbReference>
<evidence type="ECO:0000256" key="6">
    <source>
        <dbReference type="ARBA" id="ARBA00023136"/>
    </source>
</evidence>
<dbReference type="GO" id="GO:0005506">
    <property type="term" value="F:iron ion binding"/>
    <property type="evidence" value="ECO:0007669"/>
    <property type="project" value="InterPro"/>
</dbReference>
<evidence type="ECO:0000256" key="3">
    <source>
        <dbReference type="ARBA" id="ARBA00022989"/>
    </source>
</evidence>
<keyword evidence="3 7" id="KW-1133">Transmembrane helix</keyword>
<name>A0A8J5MYD8_HOMAM</name>
<gene>
    <name evidence="9" type="primary">Agmo-L3</name>
    <name evidence="9" type="ORF">Hamer_G016787</name>
</gene>
<dbReference type="InterPro" id="IPR006694">
    <property type="entry name" value="Fatty_acid_hydroxylase"/>
</dbReference>
<keyword evidence="9" id="KW-0503">Monooxygenase</keyword>
<feature type="domain" description="Fatty acid hydroxylase" evidence="8">
    <location>
        <begin position="144"/>
        <end position="276"/>
    </location>
</feature>
<dbReference type="AlphaFoldDB" id="A0A8J5MYD8"/>
<sequence length="476" mass="55589">IRWKTSSYPWPRSLTEQLYSPASGHQRNRRSLYIVWYMMEWTLLQRVGTMFYLVSPNSTSFSRIDHVPNYIHEAIPVMAVFMLVDLAVRFLQGKTVRFSEVFFSVNSGILDEAARLSWVVLLGYQWLYQYRIWDLPWDSLYTWFGAFILVDLCYYWIHRANHEVNILWAVHQYHHSAEDFTFSTSIRNSVLQRAIHFGFYHPLALIGFPLPTVAVHIAFNYLYQFFMHNEYVGNLGPIGWVLMTPSLHRVHHGSNKWCLDKNYASVFVIWDRIFGTFEPERDNEVIVYGLTEQPQTHNVLWHQVYYFDEIYKKARSMSTWRDSLKAVFYGPGWSPGAPRLGDPDTFPDVKAPRAKYDPQLPLWQVVYVVSHQLLALSAQQLMVIRYTTSSWLMVLTFLVFITMAVCVTSAIFDGWRWAPMAEAARCGAFAYAFTTPVTAIPDVDTALMVYFSLCFLFWTKHGLNHPSAKIHTNKKN</sequence>
<dbReference type="PANTHER" id="PTHR21624:SF1">
    <property type="entry name" value="ALKYLGLYCEROL MONOOXYGENASE"/>
    <property type="match status" value="1"/>
</dbReference>
<comment type="subcellular location">
    <subcellularLocation>
        <location evidence="1">Endomembrane system</location>
        <topology evidence="1">Multi-pass membrane protein</topology>
    </subcellularLocation>
</comment>
<feature type="transmembrane region" description="Helical" evidence="7">
    <location>
        <begin position="74"/>
        <end position="91"/>
    </location>
</feature>
<organism evidence="9 10">
    <name type="scientific">Homarus americanus</name>
    <name type="common">American lobster</name>
    <dbReference type="NCBI Taxonomy" id="6706"/>
    <lineage>
        <taxon>Eukaryota</taxon>
        <taxon>Metazoa</taxon>
        <taxon>Ecdysozoa</taxon>
        <taxon>Arthropoda</taxon>
        <taxon>Crustacea</taxon>
        <taxon>Multicrustacea</taxon>
        <taxon>Malacostraca</taxon>
        <taxon>Eumalacostraca</taxon>
        <taxon>Eucarida</taxon>
        <taxon>Decapoda</taxon>
        <taxon>Pleocyemata</taxon>
        <taxon>Astacidea</taxon>
        <taxon>Nephropoidea</taxon>
        <taxon>Nephropidae</taxon>
        <taxon>Homarus</taxon>
    </lineage>
</organism>
<keyword evidence="2 7" id="KW-0812">Transmembrane</keyword>
<evidence type="ECO:0000256" key="2">
    <source>
        <dbReference type="ARBA" id="ARBA00022692"/>
    </source>
</evidence>
<dbReference type="EMBL" id="JAHLQT010020459">
    <property type="protein sequence ID" value="KAG7168156.1"/>
    <property type="molecule type" value="Genomic_DNA"/>
</dbReference>
<dbReference type="GO" id="GO:0050479">
    <property type="term" value="F:glyceryl-ether monooxygenase activity"/>
    <property type="evidence" value="ECO:0007669"/>
    <property type="project" value="TreeGrafter"/>
</dbReference>
<keyword evidence="10" id="KW-1185">Reference proteome</keyword>
<keyword evidence="6 7" id="KW-0472">Membrane</keyword>
<proteinExistence type="predicted"/>
<dbReference type="PANTHER" id="PTHR21624">
    <property type="entry name" value="STEROL DESATURASE-RELATED PROTEIN"/>
    <property type="match status" value="1"/>
</dbReference>
<reference evidence="9" key="1">
    <citation type="journal article" date="2021" name="Sci. Adv.">
        <title>The American lobster genome reveals insights on longevity, neural, and immune adaptations.</title>
        <authorList>
            <person name="Polinski J.M."/>
            <person name="Zimin A.V."/>
            <person name="Clark K.F."/>
            <person name="Kohn A.B."/>
            <person name="Sadowski N."/>
            <person name="Timp W."/>
            <person name="Ptitsyn A."/>
            <person name="Khanna P."/>
            <person name="Romanova D.Y."/>
            <person name="Williams P."/>
            <person name="Greenwood S.J."/>
            <person name="Moroz L.L."/>
            <person name="Walt D.R."/>
            <person name="Bodnar A.G."/>
        </authorList>
    </citation>
    <scope>NUCLEOTIDE SEQUENCE</scope>
    <source>
        <strain evidence="9">GMGI-L3</strain>
    </source>
</reference>
<evidence type="ECO:0000256" key="4">
    <source>
        <dbReference type="ARBA" id="ARBA00023002"/>
    </source>
</evidence>
<dbReference type="GO" id="GO:0006643">
    <property type="term" value="P:membrane lipid metabolic process"/>
    <property type="evidence" value="ECO:0007669"/>
    <property type="project" value="TreeGrafter"/>
</dbReference>
<protein>
    <submittedName>
        <fullName evidence="9">Alkylglycerol monooxygenase-like 3</fullName>
    </submittedName>
</protein>
<feature type="transmembrane region" description="Helical" evidence="7">
    <location>
        <begin position="439"/>
        <end position="459"/>
    </location>
</feature>
<evidence type="ECO:0000313" key="9">
    <source>
        <dbReference type="EMBL" id="KAG7168156.1"/>
    </source>
</evidence>
<feature type="transmembrane region" description="Helical" evidence="7">
    <location>
        <begin position="34"/>
        <end position="54"/>
    </location>
</feature>
<evidence type="ECO:0000313" key="10">
    <source>
        <dbReference type="Proteomes" id="UP000747542"/>
    </source>
</evidence>
<accession>A0A8J5MYD8</accession>
<feature type="non-terminal residue" evidence="9">
    <location>
        <position position="1"/>
    </location>
</feature>
<evidence type="ECO:0000256" key="7">
    <source>
        <dbReference type="SAM" id="Phobius"/>
    </source>
</evidence>
<dbReference type="GO" id="GO:0016020">
    <property type="term" value="C:membrane"/>
    <property type="evidence" value="ECO:0007669"/>
    <property type="project" value="GOC"/>
</dbReference>
<evidence type="ECO:0000259" key="8">
    <source>
        <dbReference type="Pfam" id="PF04116"/>
    </source>
</evidence>
<keyword evidence="4" id="KW-0560">Oxidoreductase</keyword>
<dbReference type="Pfam" id="PF04116">
    <property type="entry name" value="FA_hydroxylase"/>
    <property type="match status" value="1"/>
</dbReference>
<dbReference type="InterPro" id="IPR051689">
    <property type="entry name" value="Sterol_desaturase/TMEM195"/>
</dbReference>
<evidence type="ECO:0000256" key="1">
    <source>
        <dbReference type="ARBA" id="ARBA00004127"/>
    </source>
</evidence>
<comment type="caution">
    <text evidence="9">The sequence shown here is derived from an EMBL/GenBank/DDBJ whole genome shotgun (WGS) entry which is preliminary data.</text>
</comment>
<dbReference type="GO" id="GO:0005783">
    <property type="term" value="C:endoplasmic reticulum"/>
    <property type="evidence" value="ECO:0007669"/>
    <property type="project" value="TreeGrafter"/>
</dbReference>
<feature type="transmembrane region" description="Helical" evidence="7">
    <location>
        <begin position="140"/>
        <end position="157"/>
    </location>
</feature>
<dbReference type="Proteomes" id="UP000747542">
    <property type="component" value="Unassembled WGS sequence"/>
</dbReference>